<evidence type="ECO:0008006" key="8">
    <source>
        <dbReference type="Google" id="ProtNLM"/>
    </source>
</evidence>
<evidence type="ECO:0000256" key="4">
    <source>
        <dbReference type="ARBA" id="ARBA00023128"/>
    </source>
</evidence>
<dbReference type="Proteomes" id="UP000294530">
    <property type="component" value="Unassembled WGS sequence"/>
</dbReference>
<dbReference type="KEGG" id="blac:94348851"/>
<protein>
    <recommendedName>
        <fullName evidence="8">ATP synthase mitochondrial F1 complex assembly factor 2</fullName>
    </recommendedName>
</protein>
<dbReference type="InterPro" id="IPR042272">
    <property type="entry name" value="ATP12_ATP_synth-F1-assembly_N"/>
</dbReference>
<dbReference type="PANTHER" id="PTHR21013:SF10">
    <property type="entry name" value="ATP SYNTHASE MITOCHONDRIAL F1 COMPLEX ASSEMBLY FACTOR 2"/>
    <property type="match status" value="1"/>
</dbReference>
<dbReference type="GO" id="GO:0005739">
    <property type="term" value="C:mitochondrion"/>
    <property type="evidence" value="ECO:0007669"/>
    <property type="project" value="UniProtKB-SubCell"/>
</dbReference>
<dbReference type="AlphaFoldDB" id="A0A976FPT7"/>
<comment type="subcellular location">
    <subcellularLocation>
        <location evidence="1">Mitochondrion</location>
    </subcellularLocation>
</comment>
<dbReference type="InterPro" id="IPR011419">
    <property type="entry name" value="ATP12_ATP_synth-F1-assembly"/>
</dbReference>
<proteinExistence type="inferred from homology"/>
<evidence type="ECO:0000313" key="6">
    <source>
        <dbReference type="EMBL" id="TDH70626.1"/>
    </source>
</evidence>
<keyword evidence="7" id="KW-1185">Reference proteome</keyword>
<dbReference type="PANTHER" id="PTHR21013">
    <property type="entry name" value="ATP SYNTHASE MITOCHONDRIAL F1 COMPLEX ASSEMBLY FACTOR 2/ATP12 PROTEIN, MITOCHONDRIAL PRECURSOR"/>
    <property type="match status" value="1"/>
</dbReference>
<dbReference type="GeneID" id="94348851"/>
<dbReference type="RefSeq" id="XP_067820125.1">
    <property type="nucleotide sequence ID" value="XM_067963180.1"/>
</dbReference>
<evidence type="ECO:0000256" key="1">
    <source>
        <dbReference type="ARBA" id="ARBA00004173"/>
    </source>
</evidence>
<reference evidence="6 7" key="1">
    <citation type="journal article" date="2021" name="Genome Biol.">
        <title>AFLAP: assembly-free linkage analysis pipeline using k-mers from genome sequencing data.</title>
        <authorList>
            <person name="Fletcher K."/>
            <person name="Zhang L."/>
            <person name="Gil J."/>
            <person name="Han R."/>
            <person name="Cavanaugh K."/>
            <person name="Michelmore R."/>
        </authorList>
    </citation>
    <scope>NUCLEOTIDE SEQUENCE [LARGE SCALE GENOMIC DNA]</scope>
    <source>
        <strain evidence="6 7">SF5</strain>
    </source>
</reference>
<comment type="similarity">
    <text evidence="2">Belongs to the ATP12 family.</text>
</comment>
<organism evidence="6 7">
    <name type="scientific">Bremia lactucae</name>
    <name type="common">Lettuce downy mildew</name>
    <dbReference type="NCBI Taxonomy" id="4779"/>
    <lineage>
        <taxon>Eukaryota</taxon>
        <taxon>Sar</taxon>
        <taxon>Stramenopiles</taxon>
        <taxon>Oomycota</taxon>
        <taxon>Peronosporomycetes</taxon>
        <taxon>Peronosporales</taxon>
        <taxon>Peronosporaceae</taxon>
        <taxon>Bremia</taxon>
    </lineage>
</organism>
<evidence type="ECO:0000256" key="3">
    <source>
        <dbReference type="ARBA" id="ARBA00022946"/>
    </source>
</evidence>
<evidence type="ECO:0000256" key="2">
    <source>
        <dbReference type="ARBA" id="ARBA00008231"/>
    </source>
</evidence>
<gene>
    <name evidence="6" type="ORF">CCR75_005097</name>
</gene>
<keyword evidence="5" id="KW-0143">Chaperone</keyword>
<dbReference type="Gene3D" id="1.10.3580.10">
    <property type="entry name" value="ATP12 ATPase"/>
    <property type="match status" value="1"/>
</dbReference>
<evidence type="ECO:0000313" key="7">
    <source>
        <dbReference type="Proteomes" id="UP000294530"/>
    </source>
</evidence>
<keyword evidence="3" id="KW-0809">Transit peptide</keyword>
<dbReference type="SUPFAM" id="SSF160909">
    <property type="entry name" value="ATP12-like"/>
    <property type="match status" value="1"/>
</dbReference>
<dbReference type="Gene3D" id="3.30.2180.10">
    <property type="entry name" value="ATP12-like"/>
    <property type="match status" value="1"/>
</dbReference>
<comment type="caution">
    <text evidence="6">The sequence shown here is derived from an EMBL/GenBank/DDBJ whole genome shotgun (WGS) entry which is preliminary data.</text>
</comment>
<dbReference type="OrthoDB" id="5673at2759"/>
<dbReference type="GO" id="GO:0033615">
    <property type="term" value="P:mitochondrial proton-transporting ATP synthase complex assembly"/>
    <property type="evidence" value="ECO:0007669"/>
    <property type="project" value="TreeGrafter"/>
</dbReference>
<accession>A0A976FPT7</accession>
<dbReference type="EMBL" id="SHOA02000069">
    <property type="protein sequence ID" value="TDH70626.1"/>
    <property type="molecule type" value="Genomic_DNA"/>
</dbReference>
<name>A0A976FPT7_BRELC</name>
<dbReference type="InterPro" id="IPR023335">
    <property type="entry name" value="ATP12_ortho_dom_sf"/>
</dbReference>
<dbReference type="Pfam" id="PF07542">
    <property type="entry name" value="ATP12"/>
    <property type="match status" value="1"/>
</dbReference>
<sequence>MHVLISARTQLKAALHCAYSAKAGTGGIAGPKITGVLRFFKDVGVKIVEDPAANADSEPRKLYAVTLDGKTVKTPRQQPVILPTEAMAYSVAHEWDSQIYDIRPATMPIMALVSTALDLEYTSDSQETVDEIMHYLHTDTICYQVTADQQKKLLTQQTKKWRPIRKWFSDNFGGETDVSHGSIDRLAHDHDLVANVRAYLVKCMVELIVVLLLLKLNNFELTAMRSLTKECKSLITALGVFKRHITAKEAKDISRLEEEFQINNWGLVEGGHDLDRVNCAVKLSSASVLLFLLQNKH</sequence>
<evidence type="ECO:0000256" key="5">
    <source>
        <dbReference type="ARBA" id="ARBA00023186"/>
    </source>
</evidence>
<keyword evidence="4" id="KW-0496">Mitochondrion</keyword>